<dbReference type="InterPro" id="IPR012875">
    <property type="entry name" value="SDHF4"/>
</dbReference>
<name>A0A967F0X3_9PROT</name>
<keyword evidence="4" id="KW-1185">Reference proteome</keyword>
<dbReference type="RefSeq" id="WP_167228249.1">
    <property type="nucleotide sequence ID" value="NZ_JAAQPH010000018.1"/>
</dbReference>
<reference evidence="3" key="1">
    <citation type="submission" date="2020-03" db="EMBL/GenBank/DDBJ databases">
        <title>Genome of Pelagibius litoralis DSM 21314T.</title>
        <authorList>
            <person name="Wang G."/>
        </authorList>
    </citation>
    <scope>NUCLEOTIDE SEQUENCE</scope>
    <source>
        <strain evidence="3">DSM 21314</strain>
    </source>
</reference>
<evidence type="ECO:0000256" key="1">
    <source>
        <dbReference type="ARBA" id="ARBA00005701"/>
    </source>
</evidence>
<protein>
    <submittedName>
        <fullName evidence="3">DUF1674 domain-containing protein</fullName>
    </submittedName>
</protein>
<dbReference type="AlphaFoldDB" id="A0A967F0X3"/>
<evidence type="ECO:0000313" key="3">
    <source>
        <dbReference type="EMBL" id="NIA71034.1"/>
    </source>
</evidence>
<dbReference type="Proteomes" id="UP000761264">
    <property type="component" value="Unassembled WGS sequence"/>
</dbReference>
<sequence length="91" mass="9581">MALKFTARQPKPRKAAVDPLTASPEAAESADPKALQGKSNEDKSAAKVSAQEESAGKKPSGEKAPKELGGPSGPEPTRYGDWERKGICVDF</sequence>
<evidence type="ECO:0000313" key="4">
    <source>
        <dbReference type="Proteomes" id="UP000761264"/>
    </source>
</evidence>
<dbReference type="PANTHER" id="PTHR28524:SF3">
    <property type="entry name" value="SUCCINATE DEHYDROGENASE ASSEMBLY FACTOR 4, MITOCHONDRIAL"/>
    <property type="match status" value="1"/>
</dbReference>
<gene>
    <name evidence="3" type="ORF">HBA54_20755</name>
</gene>
<dbReference type="EMBL" id="JAAQPH010000018">
    <property type="protein sequence ID" value="NIA71034.1"/>
    <property type="molecule type" value="Genomic_DNA"/>
</dbReference>
<dbReference type="Pfam" id="PF07896">
    <property type="entry name" value="DUF1674"/>
    <property type="match status" value="1"/>
</dbReference>
<accession>A0A967F0X3</accession>
<dbReference type="PANTHER" id="PTHR28524">
    <property type="entry name" value="SUCCINATE DEHYDROGENASE ASSEMBLY FACTOR 4, MITOCHONDRIAL"/>
    <property type="match status" value="1"/>
</dbReference>
<comment type="caution">
    <text evidence="3">The sequence shown here is derived from an EMBL/GenBank/DDBJ whole genome shotgun (WGS) entry which is preliminary data.</text>
</comment>
<organism evidence="3 4">
    <name type="scientific">Pelagibius litoralis</name>
    <dbReference type="NCBI Taxonomy" id="374515"/>
    <lineage>
        <taxon>Bacteria</taxon>
        <taxon>Pseudomonadati</taxon>
        <taxon>Pseudomonadota</taxon>
        <taxon>Alphaproteobacteria</taxon>
        <taxon>Rhodospirillales</taxon>
        <taxon>Rhodovibrionaceae</taxon>
        <taxon>Pelagibius</taxon>
    </lineage>
</organism>
<feature type="compositionally biased region" description="Basic and acidic residues" evidence="2">
    <location>
        <begin position="78"/>
        <end position="91"/>
    </location>
</feature>
<feature type="region of interest" description="Disordered" evidence="2">
    <location>
        <begin position="1"/>
        <end position="91"/>
    </location>
</feature>
<comment type="similarity">
    <text evidence="1">Belongs to the SDHAF4 family.</text>
</comment>
<evidence type="ECO:0000256" key="2">
    <source>
        <dbReference type="SAM" id="MobiDB-lite"/>
    </source>
</evidence>
<feature type="compositionally biased region" description="Basic and acidic residues" evidence="2">
    <location>
        <begin position="54"/>
        <end position="66"/>
    </location>
</feature>
<proteinExistence type="inferred from homology"/>